<protein>
    <submittedName>
        <fullName evidence="4">NAD(P)/FAD-dependent oxidoreductase</fullName>
    </submittedName>
</protein>
<dbReference type="SUPFAM" id="SSF51905">
    <property type="entry name" value="FAD/NAD(P)-binding domain"/>
    <property type="match status" value="1"/>
</dbReference>
<dbReference type="AlphaFoldDB" id="A0A9X3DT81"/>
<proteinExistence type="predicted"/>
<keyword evidence="5" id="KW-1185">Reference proteome</keyword>
<dbReference type="Proteomes" id="UP001146019">
    <property type="component" value="Unassembled WGS sequence"/>
</dbReference>
<keyword evidence="1" id="KW-0560">Oxidoreductase</keyword>
<dbReference type="GO" id="GO:0071949">
    <property type="term" value="F:FAD binding"/>
    <property type="evidence" value="ECO:0007669"/>
    <property type="project" value="InterPro"/>
</dbReference>
<name>A0A9X3DT81_9GAMM</name>
<dbReference type="EMBL" id="JAPKMY010000003">
    <property type="protein sequence ID" value="MCX5467643.1"/>
    <property type="molecule type" value="Genomic_DNA"/>
</dbReference>
<dbReference type="Pfam" id="PF01494">
    <property type="entry name" value="FAD_binding_3"/>
    <property type="match status" value="1"/>
</dbReference>
<feature type="domain" description="FAD-binding" evidence="3">
    <location>
        <begin position="10"/>
        <end position="355"/>
    </location>
</feature>
<dbReference type="GO" id="GO:0004497">
    <property type="term" value="F:monooxygenase activity"/>
    <property type="evidence" value="ECO:0007669"/>
    <property type="project" value="UniProtKB-KW"/>
</dbReference>
<evidence type="ECO:0000259" key="3">
    <source>
        <dbReference type="Pfam" id="PF01494"/>
    </source>
</evidence>
<dbReference type="InterPro" id="IPR002938">
    <property type="entry name" value="FAD-bd"/>
</dbReference>
<organism evidence="4 5">
    <name type="scientific">Acinetobacter nematophilus</name>
    <dbReference type="NCBI Taxonomy" id="2994642"/>
    <lineage>
        <taxon>Bacteria</taxon>
        <taxon>Pseudomonadati</taxon>
        <taxon>Pseudomonadota</taxon>
        <taxon>Gammaproteobacteria</taxon>
        <taxon>Moraxellales</taxon>
        <taxon>Moraxellaceae</taxon>
        <taxon>Acinetobacter</taxon>
    </lineage>
</organism>
<evidence type="ECO:0000256" key="2">
    <source>
        <dbReference type="ARBA" id="ARBA00023033"/>
    </source>
</evidence>
<evidence type="ECO:0000313" key="5">
    <source>
        <dbReference type="Proteomes" id="UP001146019"/>
    </source>
</evidence>
<evidence type="ECO:0000256" key="1">
    <source>
        <dbReference type="ARBA" id="ARBA00023002"/>
    </source>
</evidence>
<dbReference type="InterPro" id="IPR036188">
    <property type="entry name" value="FAD/NAD-bd_sf"/>
</dbReference>
<gene>
    <name evidence="4" type="ORF">OSH00_07770</name>
</gene>
<dbReference type="InterPro" id="IPR050493">
    <property type="entry name" value="FAD-dep_Monooxygenase_BioMet"/>
</dbReference>
<keyword evidence="2" id="KW-0503">Monooxygenase</keyword>
<dbReference type="Gene3D" id="3.50.50.60">
    <property type="entry name" value="FAD/NAD(P)-binding domain"/>
    <property type="match status" value="1"/>
</dbReference>
<dbReference type="PANTHER" id="PTHR13789:SF309">
    <property type="entry name" value="PUTATIVE (AFU_ORTHOLOGUE AFUA_6G14510)-RELATED"/>
    <property type="match status" value="1"/>
</dbReference>
<comment type="caution">
    <text evidence="4">The sequence shown here is derived from an EMBL/GenBank/DDBJ whole genome shotgun (WGS) entry which is preliminary data.</text>
</comment>
<dbReference type="PRINTS" id="PR00420">
    <property type="entry name" value="RNGMNOXGNASE"/>
</dbReference>
<dbReference type="PANTHER" id="PTHR13789">
    <property type="entry name" value="MONOOXYGENASE"/>
    <property type="match status" value="1"/>
</dbReference>
<reference evidence="4" key="1">
    <citation type="submission" date="2022-11" db="EMBL/GenBank/DDBJ databases">
        <title>Biodiversity and phylogenetic relationships of bacteria.</title>
        <authorList>
            <person name="Machado R.A.R."/>
            <person name="Bhat A."/>
            <person name="Loulou A."/>
            <person name="Kallel S."/>
        </authorList>
    </citation>
    <scope>NUCLEOTIDE SEQUENCE</scope>
    <source>
        <strain evidence="4">A-IN1</strain>
    </source>
</reference>
<sequence length="430" mass="48748">MTQNKIPKFAIVGAGTAGLAAAILLAQQNIHVTIFEKAAALEPVGAGLLLQPSGLAVFEHLGVLEDALKLGAWVTGLEGQLANGFKLVDSHYAQAHPDFYGLGIHRATLCHVLEKKCQAYAEWITWQMNTDIHRLEEYTDEIRVIGTHQHEYFDDVFDTVIIANGARSQLRPGQWVKVDQAYPWGAKWTIVPECLALDTQILHQFYDRAKIMMGILPTGAIPNQPQQRLSSIFWSLPSNRLESFLPDQHARSEWLKEISKRWKPAADWLEQVIANPEEKQQWLSANYRDVVLSKFGEGRIGVMGDAAHAMSPQLGQGANMALLDAWALGQAAQHARDNQGINYAKLWQNYHQHRKSSTDFYQFLSRLLTPLYQSDLWWAGALRDFSFSWMYRIPYFRKEMAITVTGLKSGMFSQMKYQDIAQSSVNRKKY</sequence>
<evidence type="ECO:0000313" key="4">
    <source>
        <dbReference type="EMBL" id="MCX5467643.1"/>
    </source>
</evidence>
<accession>A0A9X3DT81</accession>
<dbReference type="RefSeq" id="WP_266129961.1">
    <property type="nucleotide sequence ID" value="NZ_JAPKMY010000003.1"/>
</dbReference>